<accession>A0A5C3KGW1</accession>
<feature type="region of interest" description="Disordered" evidence="1">
    <location>
        <begin position="178"/>
        <end position="217"/>
    </location>
</feature>
<dbReference type="Proteomes" id="UP000307440">
    <property type="component" value="Unassembled WGS sequence"/>
</dbReference>
<name>A0A5C3KGW1_COPMA</name>
<protein>
    <submittedName>
        <fullName evidence="2">Uncharacterized protein</fullName>
    </submittedName>
</protein>
<evidence type="ECO:0000313" key="2">
    <source>
        <dbReference type="EMBL" id="TFK19077.1"/>
    </source>
</evidence>
<proteinExistence type="predicted"/>
<reference evidence="2 3" key="1">
    <citation type="journal article" date="2019" name="Nat. Ecol. Evol.">
        <title>Megaphylogeny resolves global patterns of mushroom evolution.</title>
        <authorList>
            <person name="Varga T."/>
            <person name="Krizsan K."/>
            <person name="Foldi C."/>
            <person name="Dima B."/>
            <person name="Sanchez-Garcia M."/>
            <person name="Sanchez-Ramirez S."/>
            <person name="Szollosi G.J."/>
            <person name="Szarkandi J.G."/>
            <person name="Papp V."/>
            <person name="Albert L."/>
            <person name="Andreopoulos W."/>
            <person name="Angelini C."/>
            <person name="Antonin V."/>
            <person name="Barry K.W."/>
            <person name="Bougher N.L."/>
            <person name="Buchanan P."/>
            <person name="Buyck B."/>
            <person name="Bense V."/>
            <person name="Catcheside P."/>
            <person name="Chovatia M."/>
            <person name="Cooper J."/>
            <person name="Damon W."/>
            <person name="Desjardin D."/>
            <person name="Finy P."/>
            <person name="Geml J."/>
            <person name="Haridas S."/>
            <person name="Hughes K."/>
            <person name="Justo A."/>
            <person name="Karasinski D."/>
            <person name="Kautmanova I."/>
            <person name="Kiss B."/>
            <person name="Kocsube S."/>
            <person name="Kotiranta H."/>
            <person name="LaButti K.M."/>
            <person name="Lechner B.E."/>
            <person name="Liimatainen K."/>
            <person name="Lipzen A."/>
            <person name="Lukacs Z."/>
            <person name="Mihaltcheva S."/>
            <person name="Morgado L.N."/>
            <person name="Niskanen T."/>
            <person name="Noordeloos M.E."/>
            <person name="Ohm R.A."/>
            <person name="Ortiz-Santana B."/>
            <person name="Ovrebo C."/>
            <person name="Racz N."/>
            <person name="Riley R."/>
            <person name="Savchenko A."/>
            <person name="Shiryaev A."/>
            <person name="Soop K."/>
            <person name="Spirin V."/>
            <person name="Szebenyi C."/>
            <person name="Tomsovsky M."/>
            <person name="Tulloss R.E."/>
            <person name="Uehling J."/>
            <person name="Grigoriev I.V."/>
            <person name="Vagvolgyi C."/>
            <person name="Papp T."/>
            <person name="Martin F.M."/>
            <person name="Miettinen O."/>
            <person name="Hibbett D.S."/>
            <person name="Nagy L.G."/>
        </authorList>
    </citation>
    <scope>NUCLEOTIDE SEQUENCE [LARGE SCALE GENOMIC DNA]</scope>
    <source>
        <strain evidence="2 3">CBS 121175</strain>
    </source>
</reference>
<keyword evidence="3" id="KW-1185">Reference proteome</keyword>
<evidence type="ECO:0000256" key="1">
    <source>
        <dbReference type="SAM" id="MobiDB-lite"/>
    </source>
</evidence>
<sequence length="472" mass="50579">MSLYRSYVGTSSAAVHYLDRVGDWAINYRRERWGLYLGRIRGGTAPHPLRHELASCQRADGRFRMNIGPARDPPPARAKVEVDGVCVDVRSGCVYVSGAGGILTPPERMAGVGMRRKEGGKRCYGPAKDAVNEALEKLVRNRFMGYWKMDWGMGCDARGWAGPTVAFSDVSVSFDPRSGTNVVSKGSKATSSISFPSEGSVKEEEERERERERKRAVSHSIFADRGKPFVLPAEQRGVGVGAAGADSASRARASSGVHLAAVAAARASVDAAASSTPPASLCTPSVSAPSNVGRKEGARAKEKELDAIWREISGFRAELGEVRVPASSRPFVAYGSALEDALNGLEMGLELGYALVCKSGSGKAGQGQGAEKEKEKHVPLAIGRRAGGDRGEDWVVGARGEKVGNGDLDRFLERYEGAGAGYMWTVSRDGKKVATVVCDLEYFRRTVEMGVVDIALKGLMKSLRQGGRTVMM</sequence>
<feature type="compositionally biased region" description="Polar residues" evidence="1">
    <location>
        <begin position="178"/>
        <end position="197"/>
    </location>
</feature>
<dbReference type="AlphaFoldDB" id="A0A5C3KGW1"/>
<dbReference type="EMBL" id="ML210361">
    <property type="protein sequence ID" value="TFK19077.1"/>
    <property type="molecule type" value="Genomic_DNA"/>
</dbReference>
<gene>
    <name evidence="2" type="ORF">FA15DRAFT_709297</name>
</gene>
<evidence type="ECO:0000313" key="3">
    <source>
        <dbReference type="Proteomes" id="UP000307440"/>
    </source>
</evidence>
<feature type="compositionally biased region" description="Basic and acidic residues" evidence="1">
    <location>
        <begin position="200"/>
        <end position="215"/>
    </location>
</feature>
<organism evidence="2 3">
    <name type="scientific">Coprinopsis marcescibilis</name>
    <name type="common">Agaric fungus</name>
    <name type="synonym">Psathyrella marcescibilis</name>
    <dbReference type="NCBI Taxonomy" id="230819"/>
    <lineage>
        <taxon>Eukaryota</taxon>
        <taxon>Fungi</taxon>
        <taxon>Dikarya</taxon>
        <taxon>Basidiomycota</taxon>
        <taxon>Agaricomycotina</taxon>
        <taxon>Agaricomycetes</taxon>
        <taxon>Agaricomycetidae</taxon>
        <taxon>Agaricales</taxon>
        <taxon>Agaricineae</taxon>
        <taxon>Psathyrellaceae</taxon>
        <taxon>Coprinopsis</taxon>
    </lineage>
</organism>